<organism evidence="1 2">
    <name type="scientific">Cordyceps javanica</name>
    <dbReference type="NCBI Taxonomy" id="43265"/>
    <lineage>
        <taxon>Eukaryota</taxon>
        <taxon>Fungi</taxon>
        <taxon>Dikarya</taxon>
        <taxon>Ascomycota</taxon>
        <taxon>Pezizomycotina</taxon>
        <taxon>Sordariomycetes</taxon>
        <taxon>Hypocreomycetidae</taxon>
        <taxon>Hypocreales</taxon>
        <taxon>Cordycipitaceae</taxon>
        <taxon>Cordyceps</taxon>
    </lineage>
</organism>
<proteinExistence type="predicted"/>
<keyword evidence="2" id="KW-1185">Reference proteome</keyword>
<comment type="caution">
    <text evidence="1">The sequence shown here is derived from an EMBL/GenBank/DDBJ whole genome shotgun (WGS) entry which is preliminary data.</text>
</comment>
<protein>
    <submittedName>
        <fullName evidence="1">Uncharacterized protein</fullName>
    </submittedName>
</protein>
<dbReference type="AlphaFoldDB" id="A0A545VB94"/>
<evidence type="ECO:0000313" key="2">
    <source>
        <dbReference type="Proteomes" id="UP000315783"/>
    </source>
</evidence>
<evidence type="ECO:0000313" key="1">
    <source>
        <dbReference type="EMBL" id="TQV99002.1"/>
    </source>
</evidence>
<dbReference type="EMBL" id="SPUK01000003">
    <property type="protein sequence ID" value="TQV99002.1"/>
    <property type="molecule type" value="Genomic_DNA"/>
</dbReference>
<reference evidence="1 2" key="1">
    <citation type="journal article" date="2019" name="Appl. Microbiol. Biotechnol.">
        <title>Genome sequence of Isaria javanica and comparative genome analysis insights into family S53 peptidase evolution in fungal entomopathogens.</title>
        <authorList>
            <person name="Lin R."/>
            <person name="Zhang X."/>
            <person name="Xin B."/>
            <person name="Zou M."/>
            <person name="Gao Y."/>
            <person name="Qin F."/>
            <person name="Hu Q."/>
            <person name="Xie B."/>
            <person name="Cheng X."/>
        </authorList>
    </citation>
    <scope>NUCLEOTIDE SEQUENCE [LARGE SCALE GENOMIC DNA]</scope>
    <source>
        <strain evidence="1 2">IJ1G</strain>
    </source>
</reference>
<sequence length="158" mass="17577">MEHQTSVPKGDAKLAIFALFFFSPDSLPDVQGYKVSSSTTTRIMCLLVLLGAQVLQTRHYRDGDAPCRQPLLYILFIHDKKKGTLAQNLLSRLCQPSSWRKSSITSAQRWCVRLMGPAISQATNANRATPTKALLGLERLQYPILTPLMTHGIAESSY</sequence>
<gene>
    <name evidence="1" type="ORF">IF1G_03082</name>
</gene>
<accession>A0A545VB94</accession>
<dbReference type="Proteomes" id="UP000315783">
    <property type="component" value="Unassembled WGS sequence"/>
</dbReference>
<name>A0A545VB94_9HYPO</name>